<reference evidence="1 2" key="1">
    <citation type="submission" date="2022-11" db="EMBL/GenBank/DDBJ databases">
        <title>Minimal conservation of predation-associated metabolite biosynthetic gene clusters underscores biosynthetic potential of Myxococcota including descriptions for ten novel species: Archangium lansinium sp. nov., Myxococcus landrumus sp. nov., Nannocystis bai.</title>
        <authorList>
            <person name="Ahearne A."/>
            <person name="Stevens C."/>
            <person name="Dowd S."/>
        </authorList>
    </citation>
    <scope>NUCLEOTIDE SEQUENCE [LARGE SCALE GENOMIC DNA]</scope>
    <source>
        <strain evidence="1 2">BB15-2</strain>
    </source>
</reference>
<dbReference type="EMBL" id="JAQNDL010000001">
    <property type="protein sequence ID" value="MDC0716662.1"/>
    <property type="molecule type" value="Genomic_DNA"/>
</dbReference>
<dbReference type="Proteomes" id="UP001221686">
    <property type="component" value="Unassembled WGS sequence"/>
</dbReference>
<protein>
    <submittedName>
        <fullName evidence="1">Uncharacterized protein</fullName>
    </submittedName>
</protein>
<keyword evidence="2" id="KW-1185">Reference proteome</keyword>
<comment type="caution">
    <text evidence="1">The sequence shown here is derived from an EMBL/GenBank/DDBJ whole genome shotgun (WGS) entry which is preliminary data.</text>
</comment>
<organism evidence="1 2">
    <name type="scientific">Nannocystis bainbridge</name>
    <dbReference type="NCBI Taxonomy" id="2995303"/>
    <lineage>
        <taxon>Bacteria</taxon>
        <taxon>Pseudomonadati</taxon>
        <taxon>Myxococcota</taxon>
        <taxon>Polyangia</taxon>
        <taxon>Nannocystales</taxon>
        <taxon>Nannocystaceae</taxon>
        <taxon>Nannocystis</taxon>
    </lineage>
</organism>
<dbReference type="RefSeq" id="WP_272085153.1">
    <property type="nucleotide sequence ID" value="NZ_JAQNDL010000001.1"/>
</dbReference>
<gene>
    <name evidence="1" type="ORF">POL25_07150</name>
</gene>
<name>A0ABT5DSP8_9BACT</name>
<sequence length="49" mass="5305">MCRTLPPGARSLWTIRGRAVCIEDVGYVFATMPPGVRLRADRPPPGPGL</sequence>
<accession>A0ABT5DSP8</accession>
<evidence type="ECO:0000313" key="1">
    <source>
        <dbReference type="EMBL" id="MDC0716662.1"/>
    </source>
</evidence>
<evidence type="ECO:0000313" key="2">
    <source>
        <dbReference type="Proteomes" id="UP001221686"/>
    </source>
</evidence>
<proteinExistence type="predicted"/>